<dbReference type="PIRSF" id="PIRSF020269">
    <property type="entry name" value="DUF1121"/>
    <property type="match status" value="1"/>
</dbReference>
<dbReference type="InterPro" id="IPR009501">
    <property type="entry name" value="UCP020269"/>
</dbReference>
<dbReference type="AlphaFoldDB" id="A0A644VTL3"/>
<protein>
    <recommendedName>
        <fullName evidence="1">LUD domain-containing protein</fullName>
    </recommendedName>
</protein>
<comment type="caution">
    <text evidence="2">The sequence shown here is derived from an EMBL/GenBank/DDBJ whole genome shotgun (WGS) entry which is preliminary data.</text>
</comment>
<sequence>MSEIEKKHLEALGKQAVKALNAKRFIAQFAATKEEAVQAILSLIKDKDTVGMGGSETTEELKLKSELEKRGNIIYYHQGLPPEESRIMRCKELTADVFLTSTNAVTLEGELINVDGSGNRVAAMSFGPKLVIVVVGANKIVQDEAAGRKRIKLQAAPMNATRLSCKTPCVSTGICMDCNSPERICMITSILHMAPRGSDFHIIVVGETLGY</sequence>
<dbReference type="Pfam" id="PF02589">
    <property type="entry name" value="LUD_dom"/>
    <property type="match status" value="1"/>
</dbReference>
<dbReference type="InterPro" id="IPR037171">
    <property type="entry name" value="NagB/RpiA_transferase-like"/>
</dbReference>
<proteinExistence type="predicted"/>
<evidence type="ECO:0000313" key="2">
    <source>
        <dbReference type="EMBL" id="MPL94754.1"/>
    </source>
</evidence>
<feature type="domain" description="LUD" evidence="1">
    <location>
        <begin position="14"/>
        <end position="205"/>
    </location>
</feature>
<gene>
    <name evidence="2" type="ORF">SDC9_40910</name>
</gene>
<dbReference type="EMBL" id="VSSQ01000440">
    <property type="protein sequence ID" value="MPL94754.1"/>
    <property type="molecule type" value="Genomic_DNA"/>
</dbReference>
<accession>A0A644VTL3</accession>
<organism evidence="2">
    <name type="scientific">bioreactor metagenome</name>
    <dbReference type="NCBI Taxonomy" id="1076179"/>
    <lineage>
        <taxon>unclassified sequences</taxon>
        <taxon>metagenomes</taxon>
        <taxon>ecological metagenomes</taxon>
    </lineage>
</organism>
<name>A0A644VTL3_9ZZZZ</name>
<evidence type="ECO:0000259" key="1">
    <source>
        <dbReference type="Pfam" id="PF02589"/>
    </source>
</evidence>
<dbReference type="SUPFAM" id="SSF100950">
    <property type="entry name" value="NagB/RpiA/CoA transferase-like"/>
    <property type="match status" value="1"/>
</dbReference>
<reference evidence="2" key="1">
    <citation type="submission" date="2019-08" db="EMBL/GenBank/DDBJ databases">
        <authorList>
            <person name="Kucharzyk K."/>
            <person name="Murdoch R.W."/>
            <person name="Higgins S."/>
            <person name="Loffler F."/>
        </authorList>
    </citation>
    <scope>NUCLEOTIDE SEQUENCE</scope>
</reference>
<dbReference type="PANTHER" id="PTHR36179">
    <property type="entry name" value="LUD_DOM DOMAIN-CONTAINING PROTEIN"/>
    <property type="match status" value="1"/>
</dbReference>
<dbReference type="PANTHER" id="PTHR36179:SF2">
    <property type="entry name" value="LUD DOMAIN-CONTAINING PROTEIN"/>
    <property type="match status" value="1"/>
</dbReference>
<dbReference type="InterPro" id="IPR003741">
    <property type="entry name" value="LUD_dom"/>
</dbReference>